<reference evidence="1 2" key="1">
    <citation type="journal article" date="2023" name="Plants (Basel)">
        <title>Bridging the Gap: Combining Genomics and Transcriptomics Approaches to Understand Stylosanthes scabra, an Orphan Legume from the Brazilian Caatinga.</title>
        <authorList>
            <person name="Ferreira-Neto J.R.C."/>
            <person name="da Silva M.D."/>
            <person name="Binneck E."/>
            <person name="de Melo N.F."/>
            <person name="da Silva R.H."/>
            <person name="de Melo A.L.T.M."/>
            <person name="Pandolfi V."/>
            <person name="Bustamante F.O."/>
            <person name="Brasileiro-Vidal A.C."/>
            <person name="Benko-Iseppon A.M."/>
        </authorList>
    </citation>
    <scope>NUCLEOTIDE SEQUENCE [LARGE SCALE GENOMIC DNA]</scope>
    <source>
        <tissue evidence="1">Leaves</tissue>
    </source>
</reference>
<evidence type="ECO:0000313" key="2">
    <source>
        <dbReference type="Proteomes" id="UP001341840"/>
    </source>
</evidence>
<keyword evidence="2" id="KW-1185">Reference proteome</keyword>
<dbReference type="InterPro" id="IPR027417">
    <property type="entry name" value="P-loop_NTPase"/>
</dbReference>
<protein>
    <submittedName>
        <fullName evidence="1">Uncharacterized protein</fullName>
    </submittedName>
</protein>
<accession>A0ABU6UEX6</accession>
<dbReference type="PANTHER" id="PTHR11017:SF559">
    <property type="entry name" value="DISEASE RESISTANCE PROTEIN CHL1"/>
    <property type="match status" value="1"/>
</dbReference>
<dbReference type="EMBL" id="JASCZI010121107">
    <property type="protein sequence ID" value="MED6159796.1"/>
    <property type="molecule type" value="Genomic_DNA"/>
</dbReference>
<evidence type="ECO:0000313" key="1">
    <source>
        <dbReference type="EMBL" id="MED6159796.1"/>
    </source>
</evidence>
<gene>
    <name evidence="1" type="ORF">PIB30_045542</name>
</gene>
<dbReference type="InterPro" id="IPR044974">
    <property type="entry name" value="Disease_R_plants"/>
</dbReference>
<proteinExistence type="predicted"/>
<dbReference type="InterPro" id="IPR042197">
    <property type="entry name" value="Apaf_helical"/>
</dbReference>
<comment type="caution">
    <text evidence="1">The sequence shown here is derived from an EMBL/GenBank/DDBJ whole genome shotgun (WGS) entry which is preliminary data.</text>
</comment>
<organism evidence="1 2">
    <name type="scientific">Stylosanthes scabra</name>
    <dbReference type="NCBI Taxonomy" id="79078"/>
    <lineage>
        <taxon>Eukaryota</taxon>
        <taxon>Viridiplantae</taxon>
        <taxon>Streptophyta</taxon>
        <taxon>Embryophyta</taxon>
        <taxon>Tracheophyta</taxon>
        <taxon>Spermatophyta</taxon>
        <taxon>Magnoliopsida</taxon>
        <taxon>eudicotyledons</taxon>
        <taxon>Gunneridae</taxon>
        <taxon>Pentapetalae</taxon>
        <taxon>rosids</taxon>
        <taxon>fabids</taxon>
        <taxon>Fabales</taxon>
        <taxon>Fabaceae</taxon>
        <taxon>Papilionoideae</taxon>
        <taxon>50 kb inversion clade</taxon>
        <taxon>dalbergioids sensu lato</taxon>
        <taxon>Dalbergieae</taxon>
        <taxon>Pterocarpus clade</taxon>
        <taxon>Stylosanthes</taxon>
    </lineage>
</organism>
<dbReference type="SUPFAM" id="SSF52540">
    <property type="entry name" value="P-loop containing nucleoside triphosphate hydrolases"/>
    <property type="match status" value="1"/>
</dbReference>
<dbReference type="Gene3D" id="1.10.8.430">
    <property type="entry name" value="Helical domain of apoptotic protease-activating factors"/>
    <property type="match status" value="1"/>
</dbReference>
<sequence length="141" mass="16288">MHLLNQEVHETYEVKGLRKSNALELFCWKALKRPKPTEEFLDLSKKVVNYSVGLPLALKVLGDYLKGRSIEVWGDAIEKIKNFSDSEIFDVLKMHDLLEEMGKQIVIQESPDDTSKRSRLWCYEDIDSEQVNVILSQLYGA</sequence>
<name>A0ABU6UEX6_9FABA</name>
<dbReference type="PANTHER" id="PTHR11017">
    <property type="entry name" value="LEUCINE-RICH REPEAT-CONTAINING PROTEIN"/>
    <property type="match status" value="1"/>
</dbReference>
<dbReference type="Proteomes" id="UP001341840">
    <property type="component" value="Unassembled WGS sequence"/>
</dbReference>